<dbReference type="EMBL" id="JNSK01000073">
    <property type="protein sequence ID" value="KGA16167.1"/>
    <property type="molecule type" value="Genomic_DNA"/>
</dbReference>
<organism evidence="3">
    <name type="scientific">freshwater metagenome</name>
    <dbReference type="NCBI Taxonomy" id="449393"/>
    <lineage>
        <taxon>unclassified sequences</taxon>
        <taxon>metagenomes</taxon>
        <taxon>ecological metagenomes</taxon>
    </lineage>
</organism>
<name>A0A094PYH2_9ZZZZ</name>
<accession>A0A094PYH2</accession>
<proteinExistence type="predicted"/>
<gene>
    <name evidence="3" type="ORF">GM50_15190</name>
</gene>
<comment type="caution">
    <text evidence="3">The sequence shown here is derived from an EMBL/GenBank/DDBJ whole genome shotgun (WGS) entry which is preliminary data.</text>
</comment>
<keyword evidence="2" id="KW-0812">Transmembrane</keyword>
<keyword evidence="2" id="KW-1133">Transmembrane helix</keyword>
<keyword evidence="2" id="KW-0472">Membrane</keyword>
<reference evidence="3" key="1">
    <citation type="submission" date="2014-05" db="EMBL/GenBank/DDBJ databases">
        <title>Key roles for freshwater Actinobacteria revealed by deep metagenomic sequencing.</title>
        <authorList>
            <person name="Ghai R."/>
            <person name="Mizuno C.M."/>
            <person name="Picazo A."/>
            <person name="Camacho A."/>
            <person name="Rodriguez-Valera F."/>
        </authorList>
    </citation>
    <scope>NUCLEOTIDE SEQUENCE</scope>
</reference>
<protein>
    <submittedName>
        <fullName evidence="3">Uncharacterized protein</fullName>
    </submittedName>
</protein>
<dbReference type="AlphaFoldDB" id="A0A094PYH2"/>
<sequence length="59" mass="6692">MIDLLPVAISAIVVSFIVVLISMKFSLSSRYERKPRTRSLWSAQDHGIDPTDEAHHERA</sequence>
<evidence type="ECO:0000256" key="1">
    <source>
        <dbReference type="SAM" id="MobiDB-lite"/>
    </source>
</evidence>
<feature type="transmembrane region" description="Helical" evidence="2">
    <location>
        <begin position="6"/>
        <end position="27"/>
    </location>
</feature>
<evidence type="ECO:0000256" key="2">
    <source>
        <dbReference type="SAM" id="Phobius"/>
    </source>
</evidence>
<feature type="region of interest" description="Disordered" evidence="1">
    <location>
        <begin position="34"/>
        <end position="59"/>
    </location>
</feature>
<evidence type="ECO:0000313" key="3">
    <source>
        <dbReference type="EMBL" id="KGA16167.1"/>
    </source>
</evidence>
<feature type="compositionally biased region" description="Basic and acidic residues" evidence="1">
    <location>
        <begin position="46"/>
        <end position="59"/>
    </location>
</feature>